<organism evidence="12 13">
    <name type="scientific">Cercopithifilaria johnstoni</name>
    <dbReference type="NCBI Taxonomy" id="2874296"/>
    <lineage>
        <taxon>Eukaryota</taxon>
        <taxon>Metazoa</taxon>
        <taxon>Ecdysozoa</taxon>
        <taxon>Nematoda</taxon>
        <taxon>Chromadorea</taxon>
        <taxon>Rhabditida</taxon>
        <taxon>Spirurina</taxon>
        <taxon>Spiruromorpha</taxon>
        <taxon>Filarioidea</taxon>
        <taxon>Onchocercidae</taxon>
        <taxon>Cercopithifilaria</taxon>
    </lineage>
</organism>
<evidence type="ECO:0000256" key="7">
    <source>
        <dbReference type="ARBA" id="ARBA00023054"/>
    </source>
</evidence>
<dbReference type="Proteomes" id="UP000746747">
    <property type="component" value="Unassembled WGS sequence"/>
</dbReference>
<keyword evidence="4" id="KW-0964">Secreted</keyword>
<proteinExistence type="inferred from homology"/>
<dbReference type="OrthoDB" id="5849723at2759"/>
<comment type="caution">
    <text evidence="12">The sequence shown here is derived from an EMBL/GenBank/DDBJ whole genome shotgun (WGS) entry which is preliminary data.</text>
</comment>
<evidence type="ECO:0000256" key="10">
    <source>
        <dbReference type="SAM" id="MobiDB-lite"/>
    </source>
</evidence>
<evidence type="ECO:0000256" key="5">
    <source>
        <dbReference type="ARBA" id="ARBA00022729"/>
    </source>
</evidence>
<dbReference type="PANTHER" id="PTHR31418:SF7">
    <property type="entry name" value="FATTY-ACID AND RETINOL-BINDING PROTEIN 1"/>
    <property type="match status" value="1"/>
</dbReference>
<evidence type="ECO:0000256" key="1">
    <source>
        <dbReference type="ARBA" id="ARBA00004613"/>
    </source>
</evidence>
<keyword evidence="8" id="KW-0683">Retinol-binding</keyword>
<feature type="signal peptide" evidence="11">
    <location>
        <begin position="1"/>
        <end position="22"/>
    </location>
</feature>
<dbReference type="GO" id="GO:0005576">
    <property type="term" value="C:extracellular region"/>
    <property type="evidence" value="ECO:0007669"/>
    <property type="project" value="UniProtKB-SubCell"/>
</dbReference>
<name>A0A8J2Q6J4_9BILA</name>
<comment type="subcellular location">
    <subcellularLocation>
        <location evidence="1">Secreted</location>
    </subcellularLocation>
</comment>
<keyword evidence="13" id="KW-1185">Reference proteome</keyword>
<reference evidence="12" key="1">
    <citation type="submission" date="2021-09" db="EMBL/GenBank/DDBJ databases">
        <authorList>
            <consortium name="Pathogen Informatics"/>
        </authorList>
    </citation>
    <scope>NUCLEOTIDE SEQUENCE</scope>
</reference>
<accession>A0A8J2Q6J4</accession>
<keyword evidence="6" id="KW-0845">Vitamin A</keyword>
<dbReference type="EMBL" id="CAKAEH010001747">
    <property type="protein sequence ID" value="CAG9539109.1"/>
    <property type="molecule type" value="Genomic_DNA"/>
</dbReference>
<dbReference type="AlphaFoldDB" id="A0A8J2Q6J4"/>
<dbReference type="GO" id="GO:0016918">
    <property type="term" value="F:retinal binding"/>
    <property type="evidence" value="ECO:0007669"/>
    <property type="project" value="UniProtKB-KW"/>
</dbReference>
<dbReference type="Gene3D" id="1.20.120.1100">
    <property type="match status" value="1"/>
</dbReference>
<dbReference type="GO" id="GO:0019841">
    <property type="term" value="F:retinol binding"/>
    <property type="evidence" value="ECO:0007669"/>
    <property type="project" value="UniProtKB-KW"/>
</dbReference>
<evidence type="ECO:0000256" key="6">
    <source>
        <dbReference type="ARBA" id="ARBA00022893"/>
    </source>
</evidence>
<sequence>MIMKFFLGVIFCISKIALELHAIPAHHHHRTAKTENADQDKFSWYTFADSIQNELKTFYSNLNDEEKIQLIKLAQTSAEKFSLTDNEFLDSLKNEAGGLFGKLTGLKDLINEKLNTMQPESRLFIENLLRRFLAIFSQDSLTNILKALKDFGKEIIEMFDGLSKPIQDDIRKAFPTLGTLASNDIVRFILQKLAELNLFSTFDLITDQTNKDSGKLYPSSQITDGKDELSPTQGRSLVDDEEVSVKKVIVVK</sequence>
<comment type="similarity">
    <text evidence="2">Belongs to the fatty-acid and retinol-binding protein (FARBP) family.</text>
</comment>
<keyword evidence="5 11" id="KW-0732">Signal</keyword>
<feature type="chain" id="PRO_5035234472" description="Fatty-acid and retinol-binding protein 1" evidence="11">
    <location>
        <begin position="23"/>
        <end position="252"/>
    </location>
</feature>
<dbReference type="Pfam" id="PF05823">
    <property type="entry name" value="Gp-FAR-1"/>
    <property type="match status" value="1"/>
</dbReference>
<dbReference type="PANTHER" id="PTHR31418">
    <property type="entry name" value="FATTY-ACID AND RETINOL-BINDING PROTEIN 1"/>
    <property type="match status" value="1"/>
</dbReference>
<dbReference type="InterPro" id="IPR008632">
    <property type="entry name" value="Gp-FAR-1"/>
</dbReference>
<evidence type="ECO:0000313" key="13">
    <source>
        <dbReference type="Proteomes" id="UP000746747"/>
    </source>
</evidence>
<protein>
    <recommendedName>
        <fullName evidence="3">Fatty-acid and retinol-binding protein 1</fullName>
    </recommendedName>
</protein>
<keyword evidence="7" id="KW-0175">Coiled coil</keyword>
<evidence type="ECO:0000256" key="9">
    <source>
        <dbReference type="ARBA" id="ARBA00023121"/>
    </source>
</evidence>
<gene>
    <name evidence="12" type="ORF">CJOHNSTONI_LOCUS8742</name>
</gene>
<keyword evidence="9" id="KW-0446">Lipid-binding</keyword>
<evidence type="ECO:0000256" key="4">
    <source>
        <dbReference type="ARBA" id="ARBA00022525"/>
    </source>
</evidence>
<evidence type="ECO:0000256" key="11">
    <source>
        <dbReference type="SAM" id="SignalP"/>
    </source>
</evidence>
<evidence type="ECO:0000256" key="8">
    <source>
        <dbReference type="ARBA" id="ARBA00023072"/>
    </source>
</evidence>
<evidence type="ECO:0000256" key="2">
    <source>
        <dbReference type="ARBA" id="ARBA00006648"/>
    </source>
</evidence>
<evidence type="ECO:0000313" key="12">
    <source>
        <dbReference type="EMBL" id="CAG9539109.1"/>
    </source>
</evidence>
<evidence type="ECO:0000256" key="3">
    <source>
        <dbReference type="ARBA" id="ARBA00017453"/>
    </source>
</evidence>
<feature type="region of interest" description="Disordered" evidence="10">
    <location>
        <begin position="215"/>
        <end position="234"/>
    </location>
</feature>